<sequence>MGLHRLVRPGAARGRRPRARCGGNASSAGCTWPASSLLFFFLLLLLLLLPPLCDILAQAYPAQGAWRALLILSSTLHFFLTCLSRVPKDAGRDCVGSAQGISEASLAEPSGRRRSAQPCQRTGRSSSSLLGTIPTCCCGPRGSLNIGATPWI</sequence>
<dbReference type="EMBL" id="CAUYUJ010014713">
    <property type="protein sequence ID" value="CAK0845061.1"/>
    <property type="molecule type" value="Genomic_DNA"/>
</dbReference>
<keyword evidence="4" id="KW-1185">Reference proteome</keyword>
<keyword evidence="2" id="KW-0812">Transmembrane</keyword>
<proteinExistence type="predicted"/>
<feature type="region of interest" description="Disordered" evidence="1">
    <location>
        <begin position="1"/>
        <end position="24"/>
    </location>
</feature>
<evidence type="ECO:0000313" key="3">
    <source>
        <dbReference type="EMBL" id="CAK0845061.1"/>
    </source>
</evidence>
<feature type="transmembrane region" description="Helical" evidence="2">
    <location>
        <begin position="21"/>
        <end position="49"/>
    </location>
</feature>
<accession>A0ABN9TGR2</accession>
<feature type="region of interest" description="Disordered" evidence="1">
    <location>
        <begin position="105"/>
        <end position="128"/>
    </location>
</feature>
<dbReference type="Proteomes" id="UP001189429">
    <property type="component" value="Unassembled WGS sequence"/>
</dbReference>
<evidence type="ECO:0000313" key="4">
    <source>
        <dbReference type="Proteomes" id="UP001189429"/>
    </source>
</evidence>
<reference evidence="3" key="1">
    <citation type="submission" date="2023-10" db="EMBL/GenBank/DDBJ databases">
        <authorList>
            <person name="Chen Y."/>
            <person name="Shah S."/>
            <person name="Dougan E. K."/>
            <person name="Thang M."/>
            <person name="Chan C."/>
        </authorList>
    </citation>
    <scope>NUCLEOTIDE SEQUENCE [LARGE SCALE GENOMIC DNA]</scope>
</reference>
<keyword evidence="2" id="KW-0472">Membrane</keyword>
<name>A0ABN9TGR2_9DINO</name>
<gene>
    <name evidence="3" type="ORF">PCOR1329_LOCUS38970</name>
</gene>
<comment type="caution">
    <text evidence="3">The sequence shown here is derived from an EMBL/GenBank/DDBJ whole genome shotgun (WGS) entry which is preliminary data.</text>
</comment>
<evidence type="ECO:0000256" key="1">
    <source>
        <dbReference type="SAM" id="MobiDB-lite"/>
    </source>
</evidence>
<keyword evidence="2" id="KW-1133">Transmembrane helix</keyword>
<feature type="compositionally biased region" description="Polar residues" evidence="1">
    <location>
        <begin position="117"/>
        <end position="128"/>
    </location>
</feature>
<evidence type="ECO:0000256" key="2">
    <source>
        <dbReference type="SAM" id="Phobius"/>
    </source>
</evidence>
<organism evidence="3 4">
    <name type="scientific">Prorocentrum cordatum</name>
    <dbReference type="NCBI Taxonomy" id="2364126"/>
    <lineage>
        <taxon>Eukaryota</taxon>
        <taxon>Sar</taxon>
        <taxon>Alveolata</taxon>
        <taxon>Dinophyceae</taxon>
        <taxon>Prorocentrales</taxon>
        <taxon>Prorocentraceae</taxon>
        <taxon>Prorocentrum</taxon>
    </lineage>
</organism>
<protein>
    <submittedName>
        <fullName evidence="3">Uncharacterized protein</fullName>
    </submittedName>
</protein>
<feature type="transmembrane region" description="Helical" evidence="2">
    <location>
        <begin position="64"/>
        <end position="83"/>
    </location>
</feature>